<reference evidence="17" key="2">
    <citation type="submission" date="2021-04" db="EMBL/GenBank/DDBJ databases">
        <authorList>
            <person name="Gilroy R."/>
        </authorList>
    </citation>
    <scope>NUCLEOTIDE SEQUENCE</scope>
    <source>
        <strain evidence="17">CHK169-2315</strain>
    </source>
</reference>
<reference evidence="17" key="1">
    <citation type="journal article" date="2021" name="PeerJ">
        <title>Extensive microbial diversity within the chicken gut microbiome revealed by metagenomics and culture.</title>
        <authorList>
            <person name="Gilroy R."/>
            <person name="Ravi A."/>
            <person name="Getino M."/>
            <person name="Pursley I."/>
            <person name="Horton D.L."/>
            <person name="Alikhan N.F."/>
            <person name="Baker D."/>
            <person name="Gharbi K."/>
            <person name="Hall N."/>
            <person name="Watson M."/>
            <person name="Adriaenssens E.M."/>
            <person name="Foster-Nyarko E."/>
            <person name="Jarju S."/>
            <person name="Secka A."/>
            <person name="Antonio M."/>
            <person name="Oren A."/>
            <person name="Chaudhuri R.R."/>
            <person name="La Ragione R."/>
            <person name="Hildebrand F."/>
            <person name="Pallen M.J."/>
        </authorList>
    </citation>
    <scope>NUCLEOTIDE SEQUENCE</scope>
    <source>
        <strain evidence="17">CHK169-2315</strain>
    </source>
</reference>
<dbReference type="FunFam" id="3.40.50.450:FF:000001">
    <property type="entry name" value="ATP-dependent 6-phosphofructokinase"/>
    <property type="match status" value="1"/>
</dbReference>
<feature type="binding site" description="in other chain" evidence="15">
    <location>
        <position position="154"/>
    </location>
    <ligand>
        <name>ADP</name>
        <dbReference type="ChEBI" id="CHEBI:456216"/>
        <note>allosteric activator; ligand shared between dimeric partners</note>
    </ligand>
</feature>
<evidence type="ECO:0000256" key="6">
    <source>
        <dbReference type="ARBA" id="ARBA00022533"/>
    </source>
</evidence>
<comment type="similarity">
    <text evidence="15">Belongs to the phosphofructokinase type A (PFKA) family. ATP-dependent PFK group I subfamily. Prokaryotic clade 'B1' sub-subfamily.</text>
</comment>
<evidence type="ECO:0000256" key="1">
    <source>
        <dbReference type="ARBA" id="ARBA00001946"/>
    </source>
</evidence>
<dbReference type="GO" id="GO:0016208">
    <property type="term" value="F:AMP binding"/>
    <property type="evidence" value="ECO:0007669"/>
    <property type="project" value="TreeGrafter"/>
</dbReference>
<feature type="binding site" description="in other chain" evidence="15">
    <location>
        <begin position="213"/>
        <end position="215"/>
    </location>
    <ligand>
        <name>ADP</name>
        <dbReference type="ChEBI" id="CHEBI:456216"/>
        <note>allosteric activator; ligand shared between dimeric partners</note>
    </ligand>
</feature>
<comment type="function">
    <text evidence="2 15">Catalyzes the phosphorylation of D-fructose 6-phosphate to fructose 1,6-bisphosphate by ATP, the first committing step of glycolysis.</text>
</comment>
<comment type="caution">
    <text evidence="15">Lacks conserved residue(s) required for the propagation of feature annotation.</text>
</comment>
<comment type="activity regulation">
    <text evidence="15">Allosterically activated by ADP and other diphosphonucleosides, and allosterically inhibited by phosphoenolpyruvate.</text>
</comment>
<feature type="binding site" evidence="15">
    <location>
        <position position="103"/>
    </location>
    <ligand>
        <name>Mg(2+)</name>
        <dbReference type="ChEBI" id="CHEBI:18420"/>
        <note>catalytic</note>
    </ligand>
</feature>
<evidence type="ECO:0000256" key="5">
    <source>
        <dbReference type="ARBA" id="ARBA00022490"/>
    </source>
</evidence>
<feature type="binding site" evidence="15">
    <location>
        <position position="11"/>
    </location>
    <ligand>
        <name>ATP</name>
        <dbReference type="ChEBI" id="CHEBI:30616"/>
    </ligand>
</feature>
<feature type="binding site" description="in other chain" evidence="15">
    <location>
        <begin position="125"/>
        <end position="127"/>
    </location>
    <ligand>
        <name>substrate</name>
        <note>ligand shared between dimeric partners</note>
    </ligand>
</feature>
<feature type="binding site" evidence="15">
    <location>
        <begin position="21"/>
        <end position="25"/>
    </location>
    <ligand>
        <name>ADP</name>
        <dbReference type="ChEBI" id="CHEBI:456216"/>
        <note>allosteric activator; ligand shared between dimeric partners</note>
    </ligand>
</feature>
<dbReference type="GO" id="GO:0070095">
    <property type="term" value="F:fructose-6-phosphate binding"/>
    <property type="evidence" value="ECO:0007669"/>
    <property type="project" value="TreeGrafter"/>
</dbReference>
<dbReference type="GO" id="GO:0042802">
    <property type="term" value="F:identical protein binding"/>
    <property type="evidence" value="ECO:0007669"/>
    <property type="project" value="TreeGrafter"/>
</dbReference>
<accession>A0A9D1PML4</accession>
<keyword evidence="8 15" id="KW-0479">Metal-binding</keyword>
<dbReference type="InterPro" id="IPR012003">
    <property type="entry name" value="ATP_PFK_prok-type"/>
</dbReference>
<dbReference type="GO" id="GO:0006002">
    <property type="term" value="P:fructose 6-phosphate metabolic process"/>
    <property type="evidence" value="ECO:0007669"/>
    <property type="project" value="UniProtKB-UniRule"/>
</dbReference>
<feature type="binding site" evidence="15">
    <location>
        <position position="162"/>
    </location>
    <ligand>
        <name>substrate</name>
        <note>ligand shared between dimeric partners</note>
    </ligand>
</feature>
<keyword evidence="11 15" id="KW-0067">ATP-binding</keyword>
<dbReference type="PRINTS" id="PR00476">
    <property type="entry name" value="PHFRCTKINASE"/>
</dbReference>
<dbReference type="GO" id="GO:0005945">
    <property type="term" value="C:6-phosphofructokinase complex"/>
    <property type="evidence" value="ECO:0007669"/>
    <property type="project" value="TreeGrafter"/>
</dbReference>
<dbReference type="HAMAP" id="MF_00339">
    <property type="entry name" value="Phosphofructokinase_I_B1"/>
    <property type="match status" value="1"/>
</dbReference>
<dbReference type="GO" id="GO:0048029">
    <property type="term" value="F:monosaccharide binding"/>
    <property type="evidence" value="ECO:0007669"/>
    <property type="project" value="TreeGrafter"/>
</dbReference>
<dbReference type="EMBL" id="DXHX01000112">
    <property type="protein sequence ID" value="HIV74827.1"/>
    <property type="molecule type" value="Genomic_DNA"/>
</dbReference>
<comment type="pathway">
    <text evidence="4 15">Carbohydrate degradation; glycolysis; D-glyceraldehyde 3-phosphate and glycerone phosphate from D-glucose: step 3/4.</text>
</comment>
<evidence type="ECO:0000256" key="10">
    <source>
        <dbReference type="ARBA" id="ARBA00022777"/>
    </source>
</evidence>
<protein>
    <recommendedName>
        <fullName evidence="15">ATP-dependent 6-phosphofructokinase</fullName>
        <shortName evidence="15">ATP-PFK</shortName>
        <shortName evidence="15">Phosphofructokinase</shortName>
        <ecNumber evidence="15">2.7.1.11</ecNumber>
    </recommendedName>
    <alternativeName>
        <fullName evidence="15">Phosphohexokinase</fullName>
    </alternativeName>
</protein>
<comment type="catalytic activity">
    <reaction evidence="14 15">
        <text>beta-D-fructose 6-phosphate + ATP = beta-D-fructose 1,6-bisphosphate + ADP + H(+)</text>
        <dbReference type="Rhea" id="RHEA:16109"/>
        <dbReference type="ChEBI" id="CHEBI:15378"/>
        <dbReference type="ChEBI" id="CHEBI:30616"/>
        <dbReference type="ChEBI" id="CHEBI:32966"/>
        <dbReference type="ChEBI" id="CHEBI:57634"/>
        <dbReference type="ChEBI" id="CHEBI:456216"/>
        <dbReference type="EC" id="2.7.1.11"/>
    </reaction>
</comment>
<dbReference type="AlphaFoldDB" id="A0A9D1PML4"/>
<proteinExistence type="inferred from homology"/>
<evidence type="ECO:0000256" key="9">
    <source>
        <dbReference type="ARBA" id="ARBA00022741"/>
    </source>
</evidence>
<keyword evidence="6 15" id="KW-0021">Allosteric enzyme</keyword>
<evidence type="ECO:0000256" key="12">
    <source>
        <dbReference type="ARBA" id="ARBA00022842"/>
    </source>
</evidence>
<keyword evidence="5 15" id="KW-0963">Cytoplasm</keyword>
<keyword evidence="7 15" id="KW-0808">Transferase</keyword>
<comment type="cofactor">
    <cofactor evidence="1 15">
        <name>Mg(2+)</name>
        <dbReference type="ChEBI" id="CHEBI:18420"/>
    </cofactor>
</comment>
<dbReference type="GO" id="GO:0005524">
    <property type="term" value="F:ATP binding"/>
    <property type="evidence" value="ECO:0007669"/>
    <property type="project" value="UniProtKB-UniRule"/>
</dbReference>
<dbReference type="GO" id="GO:0030388">
    <property type="term" value="P:fructose 1,6-bisphosphate metabolic process"/>
    <property type="evidence" value="ECO:0007669"/>
    <property type="project" value="TreeGrafter"/>
</dbReference>
<name>A0A9D1PML4_9BACI</name>
<evidence type="ECO:0000256" key="11">
    <source>
        <dbReference type="ARBA" id="ARBA00022840"/>
    </source>
</evidence>
<dbReference type="GO" id="GO:0061621">
    <property type="term" value="P:canonical glycolysis"/>
    <property type="evidence" value="ECO:0007669"/>
    <property type="project" value="TreeGrafter"/>
</dbReference>
<dbReference type="PANTHER" id="PTHR13697">
    <property type="entry name" value="PHOSPHOFRUCTOKINASE"/>
    <property type="match status" value="1"/>
</dbReference>
<dbReference type="NCBIfam" id="TIGR02482">
    <property type="entry name" value="PFKA_ATP"/>
    <property type="match status" value="1"/>
</dbReference>
<sequence>MKKIGLLTSGGDAPGMNAAIRAVVRKCFYHHIVPIGIYNGFDGLIKGNMRRMELGSVGDIIHRGGTVLYSARSKEFMTEEGKLLAVNQLRKHEIDGLVVIGGDGSLKGAQSLAELGIPTIGIPATIDNDLARVDRTIGFDTSLNTVIEAIDKIRDTATSHERTYVIEVMGRNAGDIALYAGLAGGAESIIIPEIETPMEEVVSRLKNGQERGKKHSIIVLAEGVAEGFKYGRKIEELSGLETRVTVLGYIQRGGTPTATDRVLASRLGGRAVDLLLEGETSKIVTMWKNELIPQDYEVVLQEKHEVDEYLYNLSKQLSI</sequence>
<dbReference type="InterPro" id="IPR022953">
    <property type="entry name" value="ATP_PFK"/>
</dbReference>
<dbReference type="GO" id="GO:0046872">
    <property type="term" value="F:metal ion binding"/>
    <property type="evidence" value="ECO:0007669"/>
    <property type="project" value="UniProtKB-KW"/>
</dbReference>
<dbReference type="Gene3D" id="3.40.50.450">
    <property type="match status" value="1"/>
</dbReference>
<keyword evidence="10 15" id="KW-0418">Kinase</keyword>
<keyword evidence="13 15" id="KW-0324">Glycolysis</keyword>
<dbReference type="Gene3D" id="3.40.50.460">
    <property type="entry name" value="Phosphofructokinase domain"/>
    <property type="match status" value="1"/>
</dbReference>
<evidence type="ECO:0000256" key="3">
    <source>
        <dbReference type="ARBA" id="ARBA00004496"/>
    </source>
</evidence>
<keyword evidence="9 15" id="KW-0547">Nucleotide-binding</keyword>
<evidence type="ECO:0000256" key="7">
    <source>
        <dbReference type="ARBA" id="ARBA00022679"/>
    </source>
</evidence>
<dbReference type="Pfam" id="PF00365">
    <property type="entry name" value="PFK"/>
    <property type="match status" value="1"/>
</dbReference>
<comment type="subunit">
    <text evidence="15">Homotetramer.</text>
</comment>
<organism evidence="17 18">
    <name type="scientific">Candidatus Pseudogracilibacillus intestinigallinarum</name>
    <dbReference type="NCBI Taxonomy" id="2838742"/>
    <lineage>
        <taxon>Bacteria</taxon>
        <taxon>Bacillati</taxon>
        <taxon>Bacillota</taxon>
        <taxon>Bacilli</taxon>
        <taxon>Bacillales</taxon>
        <taxon>Bacillaceae</taxon>
        <taxon>Pseudogracilibacillus</taxon>
    </lineage>
</organism>
<evidence type="ECO:0000256" key="2">
    <source>
        <dbReference type="ARBA" id="ARBA00002659"/>
    </source>
</evidence>
<comment type="subcellular location">
    <subcellularLocation>
        <location evidence="3 15">Cytoplasm</location>
    </subcellularLocation>
</comment>
<dbReference type="Proteomes" id="UP000823937">
    <property type="component" value="Unassembled WGS sequence"/>
</dbReference>
<keyword evidence="12 15" id="KW-0460">Magnesium</keyword>
<feature type="binding site" evidence="15">
    <location>
        <position position="243"/>
    </location>
    <ligand>
        <name>substrate</name>
        <note>ligand shared between dimeric partners</note>
    </ligand>
</feature>
<dbReference type="NCBIfam" id="NF002872">
    <property type="entry name" value="PRK03202.1"/>
    <property type="match status" value="1"/>
</dbReference>
<dbReference type="FunFam" id="3.40.50.460:FF:000002">
    <property type="entry name" value="ATP-dependent 6-phosphofructokinase"/>
    <property type="match status" value="1"/>
</dbReference>
<dbReference type="EC" id="2.7.1.11" evidence="15"/>
<evidence type="ECO:0000256" key="14">
    <source>
        <dbReference type="ARBA" id="ARBA00048070"/>
    </source>
</evidence>
<feature type="binding site" description="in other chain" evidence="15">
    <location>
        <begin position="185"/>
        <end position="187"/>
    </location>
    <ligand>
        <name>ADP</name>
        <dbReference type="ChEBI" id="CHEBI:456216"/>
        <note>allosteric activator; ligand shared between dimeric partners</note>
    </ligand>
</feature>
<dbReference type="PANTHER" id="PTHR13697:SF4">
    <property type="entry name" value="ATP-DEPENDENT 6-PHOSPHOFRUCTOKINASE"/>
    <property type="match status" value="1"/>
</dbReference>
<evidence type="ECO:0000256" key="13">
    <source>
        <dbReference type="ARBA" id="ARBA00023152"/>
    </source>
</evidence>
<feature type="binding site" description="in other chain" evidence="15">
    <location>
        <position position="222"/>
    </location>
    <ligand>
        <name>substrate</name>
        <note>ligand shared between dimeric partners</note>
    </ligand>
</feature>
<evidence type="ECO:0000313" key="17">
    <source>
        <dbReference type="EMBL" id="HIV74827.1"/>
    </source>
</evidence>
<dbReference type="InterPro" id="IPR035966">
    <property type="entry name" value="PKF_sf"/>
</dbReference>
<evidence type="ECO:0000256" key="15">
    <source>
        <dbReference type="HAMAP-Rule" id="MF_00339"/>
    </source>
</evidence>
<feature type="binding site" evidence="15">
    <location>
        <begin position="72"/>
        <end position="73"/>
    </location>
    <ligand>
        <name>ATP</name>
        <dbReference type="ChEBI" id="CHEBI:30616"/>
    </ligand>
</feature>
<dbReference type="InterPro" id="IPR000023">
    <property type="entry name" value="Phosphofructokinase_dom"/>
</dbReference>
<dbReference type="InterPro" id="IPR012828">
    <property type="entry name" value="PFKA_ATP_prok"/>
</dbReference>
<evidence type="ECO:0000256" key="4">
    <source>
        <dbReference type="ARBA" id="ARBA00004679"/>
    </source>
</evidence>
<evidence type="ECO:0000259" key="16">
    <source>
        <dbReference type="Pfam" id="PF00365"/>
    </source>
</evidence>
<feature type="active site" description="Proton acceptor" evidence="15">
    <location>
        <position position="127"/>
    </location>
</feature>
<gene>
    <name evidence="15 17" type="primary">pfkA</name>
    <name evidence="17" type="ORF">H9895_07105</name>
</gene>
<feature type="binding site" description="in other chain" evidence="15">
    <location>
        <begin position="169"/>
        <end position="171"/>
    </location>
    <ligand>
        <name>substrate</name>
        <note>ligand shared between dimeric partners</note>
    </ligand>
</feature>
<evidence type="ECO:0000256" key="8">
    <source>
        <dbReference type="ARBA" id="ARBA00022723"/>
    </source>
</evidence>
<dbReference type="GO" id="GO:0003872">
    <property type="term" value="F:6-phosphofructokinase activity"/>
    <property type="evidence" value="ECO:0007669"/>
    <property type="project" value="UniProtKB-UniRule"/>
</dbReference>
<feature type="domain" description="Phosphofructokinase" evidence="16">
    <location>
        <begin position="3"/>
        <end position="275"/>
    </location>
</feature>
<dbReference type="SUPFAM" id="SSF53784">
    <property type="entry name" value="Phosphofructokinase"/>
    <property type="match status" value="1"/>
</dbReference>
<feature type="binding site" evidence="15">
    <location>
        <begin position="102"/>
        <end position="105"/>
    </location>
    <ligand>
        <name>ATP</name>
        <dbReference type="ChEBI" id="CHEBI:30616"/>
    </ligand>
</feature>
<feature type="binding site" description="in other chain" evidence="15">
    <location>
        <position position="211"/>
    </location>
    <ligand>
        <name>ADP</name>
        <dbReference type="ChEBI" id="CHEBI:456216"/>
        <note>allosteric activator; ligand shared between dimeric partners</note>
    </ligand>
</feature>
<dbReference type="PIRSF" id="PIRSF000532">
    <property type="entry name" value="ATP_PFK_prok"/>
    <property type="match status" value="1"/>
</dbReference>
<feature type="binding site" description="in other chain" evidence="15">
    <location>
        <begin position="249"/>
        <end position="252"/>
    </location>
    <ligand>
        <name>substrate</name>
        <note>ligand shared between dimeric partners</note>
    </ligand>
</feature>
<evidence type="ECO:0000313" key="18">
    <source>
        <dbReference type="Proteomes" id="UP000823937"/>
    </source>
</evidence>
<comment type="caution">
    <text evidence="17">The sequence shown here is derived from an EMBL/GenBank/DDBJ whole genome shotgun (WGS) entry which is preliminary data.</text>
</comment>